<dbReference type="Gene3D" id="2.60.120.10">
    <property type="entry name" value="Jelly Rolls"/>
    <property type="match status" value="1"/>
</dbReference>
<dbReference type="EMBL" id="CAADFK010000003">
    <property type="protein sequence ID" value="VFK07869.1"/>
    <property type="molecule type" value="Genomic_DNA"/>
</dbReference>
<feature type="domain" description="JmjC" evidence="1">
    <location>
        <begin position="110"/>
        <end position="275"/>
    </location>
</feature>
<evidence type="ECO:0000259" key="1">
    <source>
        <dbReference type="PROSITE" id="PS51184"/>
    </source>
</evidence>
<gene>
    <name evidence="2" type="ORF">BECKLPF1236B_GA0070989_100320</name>
</gene>
<name>A0A450VSW4_9GAMM</name>
<keyword evidence="2" id="KW-0689">Ribosomal protein</keyword>
<dbReference type="PANTHER" id="PTHR12461:SF83">
    <property type="entry name" value="JMJC DOMAIN-CONTAINING PROTEIN"/>
    <property type="match status" value="1"/>
</dbReference>
<dbReference type="AlphaFoldDB" id="A0A450VSW4"/>
<accession>A0A450VSW4</accession>
<sequence length="329" mass="38399">MTLFAATPPTEPTGHCNPYLGRNPCEMVESTRSIGPEDFRRDFVERHRPLLIEGGVAHWDAMRLWNNDYLRERVGFHTVSVETSRDQFEGRIFTDAEKVEMPFSRFLDRLSLPAGETDYFVAAFQFPELLADMPDIAVSSVFGMQHRQRMLMTRGGNYIAFHYDWYQNLLCQVAGSKTLILADITNTPNMSRLWETQMPNYSPINLREPNTDRYPDFARAPLIRVDLEPGDVLYLPPLWWHTVESRDRNIAISISFFETNAELLYMLRKMSDHRAFGLPANEEAHIRSILDGHDEDRDKLRAIRRYASDKRLPPVLMFFGQRNLRYWTT</sequence>
<dbReference type="Pfam" id="PF13621">
    <property type="entry name" value="Cupin_8"/>
    <property type="match status" value="1"/>
</dbReference>
<protein>
    <submittedName>
        <fullName evidence="2">Ribosomal protein L16 Arg81 hydroxylase, contains JmjC domain</fullName>
    </submittedName>
</protein>
<dbReference type="InterPro" id="IPR014710">
    <property type="entry name" value="RmlC-like_jellyroll"/>
</dbReference>
<proteinExistence type="predicted"/>
<dbReference type="InterPro" id="IPR003347">
    <property type="entry name" value="JmjC_dom"/>
</dbReference>
<reference evidence="2" key="1">
    <citation type="submission" date="2019-02" db="EMBL/GenBank/DDBJ databases">
        <authorList>
            <person name="Gruber-Vodicka R. H."/>
            <person name="Seah K. B. B."/>
        </authorList>
    </citation>
    <scope>NUCLEOTIDE SEQUENCE</scope>
    <source>
        <strain evidence="2">BECK_S313</strain>
    </source>
</reference>
<dbReference type="GO" id="GO:0005840">
    <property type="term" value="C:ribosome"/>
    <property type="evidence" value="ECO:0007669"/>
    <property type="project" value="UniProtKB-KW"/>
</dbReference>
<dbReference type="PROSITE" id="PS51184">
    <property type="entry name" value="JMJC"/>
    <property type="match status" value="1"/>
</dbReference>
<dbReference type="PANTHER" id="PTHR12461">
    <property type="entry name" value="HYPOXIA-INDUCIBLE FACTOR 1 ALPHA INHIBITOR-RELATED"/>
    <property type="match status" value="1"/>
</dbReference>
<dbReference type="SUPFAM" id="SSF51197">
    <property type="entry name" value="Clavaminate synthase-like"/>
    <property type="match status" value="1"/>
</dbReference>
<dbReference type="SMART" id="SM00558">
    <property type="entry name" value="JmjC"/>
    <property type="match status" value="1"/>
</dbReference>
<dbReference type="InterPro" id="IPR041667">
    <property type="entry name" value="Cupin_8"/>
</dbReference>
<organism evidence="2">
    <name type="scientific">Candidatus Kentrum sp. LPFa</name>
    <dbReference type="NCBI Taxonomy" id="2126335"/>
    <lineage>
        <taxon>Bacteria</taxon>
        <taxon>Pseudomonadati</taxon>
        <taxon>Pseudomonadota</taxon>
        <taxon>Gammaproteobacteria</taxon>
        <taxon>Candidatus Kentrum</taxon>
    </lineage>
</organism>
<keyword evidence="2" id="KW-0687">Ribonucleoprotein</keyword>
<evidence type="ECO:0000313" key="2">
    <source>
        <dbReference type="EMBL" id="VFK07869.1"/>
    </source>
</evidence>